<keyword evidence="2" id="KW-1185">Reference proteome</keyword>
<dbReference type="Proteomes" id="UP000642284">
    <property type="component" value="Unassembled WGS sequence"/>
</dbReference>
<organism evidence="1 2">
    <name type="scientific">Streptomyces polyasparticus</name>
    <dbReference type="NCBI Taxonomy" id="2767826"/>
    <lineage>
        <taxon>Bacteria</taxon>
        <taxon>Bacillati</taxon>
        <taxon>Actinomycetota</taxon>
        <taxon>Actinomycetes</taxon>
        <taxon>Kitasatosporales</taxon>
        <taxon>Streptomycetaceae</taxon>
        <taxon>Streptomyces</taxon>
    </lineage>
</organism>
<evidence type="ECO:0000313" key="1">
    <source>
        <dbReference type="EMBL" id="MBC9711237.1"/>
    </source>
</evidence>
<dbReference type="EMBL" id="JACTVJ010000001">
    <property type="protein sequence ID" value="MBC9711237.1"/>
    <property type="molecule type" value="Genomic_DNA"/>
</dbReference>
<accession>A0ABR7S9B8</accession>
<name>A0ABR7S9B8_9ACTN</name>
<sequence length="61" mass="6458">MCPVCKHPVDTVVKPRKVLGAYVPHYAAGPCHNPRCSACVDRVEGEAEAPEASEVGRPESG</sequence>
<reference evidence="1 2" key="1">
    <citation type="submission" date="2020-08" db="EMBL/GenBank/DDBJ databases">
        <title>Genemic of Streptomyces polyaspartic.</title>
        <authorList>
            <person name="Liu W."/>
        </authorList>
    </citation>
    <scope>NUCLEOTIDE SEQUENCE [LARGE SCALE GENOMIC DNA]</scope>
    <source>
        <strain evidence="1 2">TRM66268-LWL</strain>
    </source>
</reference>
<evidence type="ECO:0000313" key="2">
    <source>
        <dbReference type="Proteomes" id="UP000642284"/>
    </source>
</evidence>
<proteinExistence type="predicted"/>
<protein>
    <submittedName>
        <fullName evidence="1">Uncharacterized protein</fullName>
    </submittedName>
</protein>
<comment type="caution">
    <text evidence="1">The sequence shown here is derived from an EMBL/GenBank/DDBJ whole genome shotgun (WGS) entry which is preliminary data.</text>
</comment>
<gene>
    <name evidence="1" type="ORF">H9Y04_01455</name>
</gene>